<dbReference type="AlphaFoldDB" id="A0AAU8LPR8"/>
<dbReference type="EMBL" id="CP159373">
    <property type="protein sequence ID" value="XCN71096.1"/>
    <property type="molecule type" value="Genomic_DNA"/>
</dbReference>
<gene>
    <name evidence="1" type="ORF">Q3M24_12290</name>
</gene>
<reference evidence="1" key="1">
    <citation type="journal article" date="2024" name="Syst. Appl. Microbiol.">
        <title>First single-strain enrichments of Electrothrix cable bacteria, description of E. aestuarii sp. nov. and E. rattekaaiensis sp. nov., and proposal of a cable bacteria taxonomy following the rules of the SeqCode.</title>
        <authorList>
            <person name="Plum-Jensen L.E."/>
            <person name="Schramm A."/>
            <person name="Marshall I.P.G."/>
        </authorList>
    </citation>
    <scope>NUCLEOTIDE SEQUENCE</scope>
    <source>
        <strain evidence="1">Rat1</strain>
    </source>
</reference>
<organism evidence="1">
    <name type="scientific">Candidatus Electrothrix aestuarii</name>
    <dbReference type="NCBI Taxonomy" id="3062594"/>
    <lineage>
        <taxon>Bacteria</taxon>
        <taxon>Pseudomonadati</taxon>
        <taxon>Thermodesulfobacteriota</taxon>
        <taxon>Desulfobulbia</taxon>
        <taxon>Desulfobulbales</taxon>
        <taxon>Desulfobulbaceae</taxon>
        <taxon>Candidatus Electrothrix</taxon>
    </lineage>
</organism>
<dbReference type="KEGG" id="eaj:Q3M24_12290"/>
<proteinExistence type="predicted"/>
<accession>A0AAU8LPR8</accession>
<reference evidence="1" key="2">
    <citation type="submission" date="2024-06" db="EMBL/GenBank/DDBJ databases">
        <authorList>
            <person name="Plum-Jensen L.E."/>
            <person name="Schramm A."/>
            <person name="Marshall I.P.G."/>
        </authorList>
    </citation>
    <scope>NUCLEOTIDE SEQUENCE</scope>
    <source>
        <strain evidence="1">Rat1</strain>
    </source>
</reference>
<name>A0AAU8LPR8_9BACT</name>
<evidence type="ECO:0000313" key="1">
    <source>
        <dbReference type="EMBL" id="XCN71096.1"/>
    </source>
</evidence>
<sequence>MLANIISYRKLSDDKEGSKRAIADYIRRLVGKLHLLCKDVGQDSTYCPKGILRIDFDPEKIEESLRKFQLEIKDNSAYLNCRVNYFVKNNKKDIFDKIANSHDQMKENDRRRKGFEKIACKIKEIKTDKDITCAYCSKIGDAIIAALSLSLSDCTLEHTDYAFDYLCPIVGQEHRLHPNEVKILEKVV</sequence>
<protein>
    <submittedName>
        <fullName evidence="1">Uncharacterized protein</fullName>
    </submittedName>
</protein>